<gene>
    <name evidence="3" type="ORF">ABVK25_008043</name>
</gene>
<evidence type="ECO:0000259" key="2">
    <source>
        <dbReference type="Pfam" id="PF00179"/>
    </source>
</evidence>
<name>A0ABR4B149_9LECA</name>
<feature type="region of interest" description="Disordered" evidence="1">
    <location>
        <begin position="189"/>
        <end position="212"/>
    </location>
</feature>
<feature type="region of interest" description="Disordered" evidence="1">
    <location>
        <begin position="125"/>
        <end position="152"/>
    </location>
</feature>
<evidence type="ECO:0000313" key="4">
    <source>
        <dbReference type="Proteomes" id="UP001590951"/>
    </source>
</evidence>
<accession>A0ABR4B149</accession>
<dbReference type="Proteomes" id="UP001590951">
    <property type="component" value="Unassembled WGS sequence"/>
</dbReference>
<feature type="domain" description="UBC core" evidence="2">
    <location>
        <begin position="7"/>
        <end position="43"/>
    </location>
</feature>
<dbReference type="SUPFAM" id="SSF54495">
    <property type="entry name" value="UBC-like"/>
    <property type="match status" value="1"/>
</dbReference>
<dbReference type="InterPro" id="IPR016135">
    <property type="entry name" value="UBQ-conjugating_enzyme/RWD"/>
</dbReference>
<dbReference type="Pfam" id="PF00179">
    <property type="entry name" value="UQ_con"/>
    <property type="match status" value="1"/>
</dbReference>
<comment type="caution">
    <text evidence="3">The sequence shown here is derived from an EMBL/GenBank/DDBJ whole genome shotgun (WGS) entry which is preliminary data.</text>
</comment>
<dbReference type="InterPro" id="IPR000608">
    <property type="entry name" value="UBC"/>
</dbReference>
<dbReference type="EMBL" id="JBHFEH010000033">
    <property type="protein sequence ID" value="KAL2051629.1"/>
    <property type="molecule type" value="Genomic_DNA"/>
</dbReference>
<organism evidence="3 4">
    <name type="scientific">Lepraria finkii</name>
    <dbReference type="NCBI Taxonomy" id="1340010"/>
    <lineage>
        <taxon>Eukaryota</taxon>
        <taxon>Fungi</taxon>
        <taxon>Dikarya</taxon>
        <taxon>Ascomycota</taxon>
        <taxon>Pezizomycotina</taxon>
        <taxon>Lecanoromycetes</taxon>
        <taxon>OSLEUM clade</taxon>
        <taxon>Lecanoromycetidae</taxon>
        <taxon>Lecanorales</taxon>
        <taxon>Lecanorineae</taxon>
        <taxon>Stereocaulaceae</taxon>
        <taxon>Lepraria</taxon>
    </lineage>
</organism>
<evidence type="ECO:0000256" key="1">
    <source>
        <dbReference type="SAM" id="MobiDB-lite"/>
    </source>
</evidence>
<reference evidence="3 4" key="1">
    <citation type="submission" date="2024-09" db="EMBL/GenBank/DDBJ databases">
        <title>Rethinking Asexuality: The Enigmatic Case of Functional Sexual Genes in Lepraria (Stereocaulaceae).</title>
        <authorList>
            <person name="Doellman M."/>
            <person name="Sun Y."/>
            <person name="Barcenas-Pena A."/>
            <person name="Lumbsch H.T."/>
            <person name="Grewe F."/>
        </authorList>
    </citation>
    <scope>NUCLEOTIDE SEQUENCE [LARGE SCALE GENOMIC DNA]</scope>
    <source>
        <strain evidence="3 4">Grewe 0041</strain>
    </source>
</reference>
<protein>
    <recommendedName>
        <fullName evidence="2">UBC core domain-containing protein</fullName>
    </recommendedName>
</protein>
<proteinExistence type="predicted"/>
<dbReference type="Gene3D" id="3.10.110.10">
    <property type="entry name" value="Ubiquitin Conjugating Enzyme"/>
    <property type="match status" value="1"/>
</dbReference>
<evidence type="ECO:0000313" key="3">
    <source>
        <dbReference type="EMBL" id="KAL2051629.1"/>
    </source>
</evidence>
<keyword evidence="4" id="KW-1185">Reference proteome</keyword>
<sequence>MVWGTLCPYAPAILRFHISFPPDYPTLPPSITFISDIFHPLVAPLTTYTYTTGSSNSDTVSATDEERLPPGGFSLRHGFPHWFGRAQKSAASSTGSSRNVSGTYADARKHGEDAYMVPPPEDFFSRGTSEGSHSPRIRPARSLPHRAGSQPHPTSIREVLQYLKSSFDDETTLDTLPLEAAGNSGAWKAWRAHQRSNNPDADTPTLESGAKQHDEWSWDGVWEMRVRKGIDASIAESTLYGGVAGGDDLICFLDVDDDLIREVKEGVLSSVGRS</sequence>